<evidence type="ECO:0000313" key="2">
    <source>
        <dbReference type="EMBL" id="GKY87094.1"/>
    </source>
</evidence>
<proteinExistence type="predicted"/>
<organism evidence="2 3">
    <name type="scientific">Sinisalibacter aestuarii</name>
    <dbReference type="NCBI Taxonomy" id="2949426"/>
    <lineage>
        <taxon>Bacteria</taxon>
        <taxon>Pseudomonadati</taxon>
        <taxon>Pseudomonadota</taxon>
        <taxon>Alphaproteobacteria</taxon>
        <taxon>Rhodobacterales</taxon>
        <taxon>Roseobacteraceae</taxon>
        <taxon>Sinisalibacter</taxon>
    </lineage>
</organism>
<reference evidence="2" key="1">
    <citation type="journal article" date="2023" name="Int. J. Syst. Evol. Microbiol.">
        <title>Sinisalibacter aestuarii sp. nov., isolated from estuarine sediment of the Arakawa River.</title>
        <authorList>
            <person name="Arafat S.T."/>
            <person name="Hirano S."/>
            <person name="Sato A."/>
            <person name="Takeuchi K."/>
            <person name="Yasuda T."/>
            <person name="Terahara T."/>
            <person name="Hamada M."/>
            <person name="Kobayashi T."/>
        </authorList>
    </citation>
    <scope>NUCLEOTIDE SEQUENCE</scope>
    <source>
        <strain evidence="2">B-399</strain>
    </source>
</reference>
<dbReference type="Proteomes" id="UP001144205">
    <property type="component" value="Unassembled WGS sequence"/>
</dbReference>
<sequence length="958" mass="102518">MKTVLIFLMAFFATPALAEGDPVEVWLGLGGCERARVPFRLTVMDDGKVRMSGQFAPQMMDGAIGPDAVSLAFSSWLSRRAPSRQPQFNLSGSADLEAGLLVGTMQGMKECETVVAMRVDLPPAAAQPGLLAKVAGVTNARGILTDADCEAYFGWLAEAGTPSDGPRSGPNINPALGDHARMQAVLGTDIYRWRAEHWVEVRKLAECRRLFSRSDNPRHAEVMAAAQGRGKLIPTPLDQDPDPAASSQWIYAFLMAHADDFTKLEDLLRLAVISPDAVLAGPGGSGPAPVAEPDETGQSWIGVLSCGRGDRFLNVTQTGAEVTLETGPGLFGGVEPALVSMSGRVGDGAFVLDPQEWIVKPSSILGAPEAIGLRGETSGGMAEIQGTIQGSADCTGFRALKQVPPPLTLNAEGLLFQSRIDLDGCVSLAEWLATGSEDRIGRIPFNPLILDDDSIVALFGKPLAHWDAPDVGRFRRMTSECRVALGASAQIAHQTLLTSIPDWTVAPLSTTREGGSSDGWYHYDLIRVMGADAERGRGLQLDEVRAMPAEFGSLAAIDQLVVATANAEGRLRYLRQSSVDAHLHDMTEARKALALRIAESELAALDAHPATLDGLLQAEQDAERSALQFEEHQAPEAAQAVASGFRSFAEARGLLLWNSYLPEFAARLEGLSGADYRHFGEIEQIRDIETTLMRFARPQSAAATRAAYDAHVDIMEATVETLVAASLPGLLAYLDALPLSEAGLAAANDLLATTFPRQTPSPARDALNAAVAAKQAAYNPAGYLRPDVIYGFTRETWDDVEFQGLENLAYIATLLKQLRDSCPMTIQIGDAAMSSYVLRGATDATERVLRGEVQSRSEAQRAVLLMANTLFNQPGCEVDFFGNQTSNCTSPEDHAAAVQLFMTSGPALSDMRRVLAQGCSAPEVAALGRGASRFVELRPYSATLPATPLPRLAAFLQQ</sequence>
<feature type="chain" id="PRO_5046578080" evidence="1">
    <location>
        <begin position="19"/>
        <end position="958"/>
    </location>
</feature>
<feature type="signal peptide" evidence="1">
    <location>
        <begin position="1"/>
        <end position="18"/>
    </location>
</feature>
<accession>A0ABQ5LQ17</accession>
<protein>
    <submittedName>
        <fullName evidence="2">Uncharacterized protein</fullName>
    </submittedName>
</protein>
<evidence type="ECO:0000256" key="1">
    <source>
        <dbReference type="SAM" id="SignalP"/>
    </source>
</evidence>
<keyword evidence="1" id="KW-0732">Signal</keyword>
<gene>
    <name evidence="2" type="ORF">STA1M1_09630</name>
</gene>
<evidence type="ECO:0000313" key="3">
    <source>
        <dbReference type="Proteomes" id="UP001144205"/>
    </source>
</evidence>
<keyword evidence="3" id="KW-1185">Reference proteome</keyword>
<dbReference type="EMBL" id="BROH01000001">
    <property type="protein sequence ID" value="GKY87094.1"/>
    <property type="molecule type" value="Genomic_DNA"/>
</dbReference>
<name>A0ABQ5LQ17_9RHOB</name>
<dbReference type="RefSeq" id="WP_281841026.1">
    <property type="nucleotide sequence ID" value="NZ_BROH01000001.1"/>
</dbReference>
<comment type="caution">
    <text evidence="2">The sequence shown here is derived from an EMBL/GenBank/DDBJ whole genome shotgun (WGS) entry which is preliminary data.</text>
</comment>